<protein>
    <recommendedName>
        <fullName evidence="4">DUF1343 domain-containing protein</fullName>
    </recommendedName>
</protein>
<name>A0A381S9N0_9ZZZZ</name>
<evidence type="ECO:0000313" key="3">
    <source>
        <dbReference type="EMBL" id="SVA00800.1"/>
    </source>
</evidence>
<gene>
    <name evidence="3" type="ORF">METZ01_LOCUS53654</name>
</gene>
<dbReference type="PANTHER" id="PTHR42915">
    <property type="entry name" value="HYPOTHETICAL 460 KDA PROTEIN IN FEUA-SIGW INTERGENIC REGION [PRECURSOR]"/>
    <property type="match status" value="1"/>
</dbReference>
<evidence type="ECO:0000259" key="2">
    <source>
        <dbReference type="Pfam" id="PF20732"/>
    </source>
</evidence>
<feature type="domain" description="Peptidoglycan beta-N-acetylmuramidase NamZ N-terminal" evidence="1">
    <location>
        <begin position="63"/>
        <end position="270"/>
    </location>
</feature>
<dbReference type="Pfam" id="PF20732">
    <property type="entry name" value="NamZ_C"/>
    <property type="match status" value="1"/>
</dbReference>
<evidence type="ECO:0008006" key="4">
    <source>
        <dbReference type="Google" id="ProtNLM"/>
    </source>
</evidence>
<dbReference type="Gene3D" id="3.40.50.12170">
    <property type="entry name" value="Uncharacterised protein PF07075, DUF1343"/>
    <property type="match status" value="1"/>
</dbReference>
<dbReference type="PIRSF" id="PIRSF016719">
    <property type="entry name" value="UCP016719"/>
    <property type="match status" value="1"/>
</dbReference>
<proteinExistence type="predicted"/>
<accession>A0A381S9N0</accession>
<dbReference type="GO" id="GO:0033922">
    <property type="term" value="F:peptidoglycan beta-N-acetylmuramidase activity"/>
    <property type="evidence" value="ECO:0007669"/>
    <property type="project" value="InterPro"/>
</dbReference>
<dbReference type="EMBL" id="UINC01002838">
    <property type="protein sequence ID" value="SVA00800.1"/>
    <property type="molecule type" value="Genomic_DNA"/>
</dbReference>
<dbReference type="InterPro" id="IPR048502">
    <property type="entry name" value="NamZ_N"/>
</dbReference>
<dbReference type="Pfam" id="PF07075">
    <property type="entry name" value="NamZ_N"/>
    <property type="match status" value="1"/>
</dbReference>
<evidence type="ECO:0000259" key="1">
    <source>
        <dbReference type="Pfam" id="PF07075"/>
    </source>
</evidence>
<dbReference type="PANTHER" id="PTHR42915:SF1">
    <property type="entry name" value="PEPTIDOGLYCAN BETA-N-ACETYLMURAMIDASE NAMZ"/>
    <property type="match status" value="1"/>
</dbReference>
<organism evidence="3">
    <name type="scientific">marine metagenome</name>
    <dbReference type="NCBI Taxonomy" id="408172"/>
    <lineage>
        <taxon>unclassified sequences</taxon>
        <taxon>metagenomes</taxon>
        <taxon>ecological metagenomes</taxon>
    </lineage>
</organism>
<dbReference type="AlphaFoldDB" id="A0A381S9N0"/>
<dbReference type="Gene3D" id="3.90.1150.140">
    <property type="match status" value="1"/>
</dbReference>
<dbReference type="InterPro" id="IPR008302">
    <property type="entry name" value="NamZ"/>
</dbReference>
<reference evidence="3" key="1">
    <citation type="submission" date="2018-05" db="EMBL/GenBank/DDBJ databases">
        <authorList>
            <person name="Lanie J.A."/>
            <person name="Ng W.-L."/>
            <person name="Kazmierczak K.M."/>
            <person name="Andrzejewski T.M."/>
            <person name="Davidsen T.M."/>
            <person name="Wayne K.J."/>
            <person name="Tettelin H."/>
            <person name="Glass J.I."/>
            <person name="Rusch D."/>
            <person name="Podicherti R."/>
            <person name="Tsui H.-C.T."/>
            <person name="Winkler M.E."/>
        </authorList>
    </citation>
    <scope>NUCLEOTIDE SEQUENCE</scope>
</reference>
<sequence length="434" mass="50090">MIRGNHIRPILLKAALWLSILNGQQYNHSIVMPLPDLSFHPAIFYGIDVLEQMDFRPLYGKTIGVFTNQTAVNRKGIHLLDLLKAHQKIDVEIIFVPQYGLFADQNERFKIQGDQKYDPIYKARIVEVFGRNVKPPEWAMRGLNMILVDIQDTGVRFSTYVATMTKILEVASEWNTPVMVLDRPNPLRGDRVDGPVVRPKFQSFEGYHLVPIRHGLTIGEMAIMANEMGWIKDLKRTNLTVIPMANWKRSYWLDKSDHPWISPQPKIKTLRTNLAYVGSGLLEGTNLNDGRGTSRPYMRVGAPWLSGFYLAEKLVKLQLPGVEFRVVEYVPRKKPEDKFVPLHVNKVCSGVDIIITDPNRYDPLATTTAIIILANQLYPREFKWDELNRIDMLFGHSQLRIFAEQGKPANYLPPLWLKDVLKFNEFRQKFLLYH</sequence>
<dbReference type="InterPro" id="IPR048503">
    <property type="entry name" value="NamZ_C"/>
</dbReference>
<feature type="domain" description="Peptidoglycan beta-N-acetylmuramidase NamZ C-terminal" evidence="2">
    <location>
        <begin position="275"/>
        <end position="433"/>
    </location>
</feature>